<sequence>MSTPSKIETARLTLRRWQPVDAGALSALHADPDVTAWLARGPMSVDEASDVIARFDAHFDAYGFGPWAVERRADGMLIGVCGLSHEVRATHPMAPCVEIMWRQARHAWGHGYVAEAAAAALADGFERIGLGEILAWTADTNLRSQHVMQRLGMQRQPARDFDHPALPEGHALRRHVVYAARGRPGRRVTTHADSLVSATYRSAARSGSRRHPRRSGRIFPSTD</sequence>
<reference evidence="4" key="1">
    <citation type="submission" date="2017-09" db="EMBL/GenBank/DDBJ databases">
        <title>FDA dAtabase for Regulatory Grade micrObial Sequences (FDA-ARGOS): Supporting development and validation of Infectious Disease Dx tests.</title>
        <authorList>
            <person name="Minogue T."/>
            <person name="Wolcott M."/>
            <person name="Wasieloski L."/>
            <person name="Aguilar W."/>
            <person name="Moore D."/>
            <person name="Tallon L.J."/>
            <person name="Sadzewicz L."/>
            <person name="Ott S."/>
            <person name="Zhao X."/>
            <person name="Nagaraj S."/>
            <person name="Vavikolanu K."/>
            <person name="Aluvathingal J."/>
            <person name="Nadendla S."/>
            <person name="Sichtig H."/>
        </authorList>
    </citation>
    <scope>NUCLEOTIDE SEQUENCE [LARGE SCALE GENOMIC DNA]</scope>
    <source>
        <strain evidence="4">FDAARGOS_388</strain>
    </source>
</reference>
<evidence type="ECO:0000313" key="4">
    <source>
        <dbReference type="Proteomes" id="UP000218103"/>
    </source>
</evidence>
<dbReference type="PANTHER" id="PTHR43792:SF1">
    <property type="entry name" value="N-ACETYLTRANSFERASE DOMAIN-CONTAINING PROTEIN"/>
    <property type="match status" value="1"/>
</dbReference>
<feature type="region of interest" description="Disordered" evidence="1">
    <location>
        <begin position="200"/>
        <end position="223"/>
    </location>
</feature>
<evidence type="ECO:0000313" key="3">
    <source>
        <dbReference type="EMBL" id="ATF80930.1"/>
    </source>
</evidence>
<dbReference type="PANTHER" id="PTHR43792">
    <property type="entry name" value="GNAT FAMILY, PUTATIVE (AFU_ORTHOLOGUE AFUA_3G00765)-RELATED-RELATED"/>
    <property type="match status" value="1"/>
</dbReference>
<dbReference type="EMBL" id="CP023521">
    <property type="protein sequence ID" value="ATF80930.1"/>
    <property type="molecule type" value="Genomic_DNA"/>
</dbReference>
<protein>
    <submittedName>
        <fullName evidence="3">N-acetyltransferase</fullName>
    </submittedName>
</protein>
<dbReference type="SUPFAM" id="SSF55729">
    <property type="entry name" value="Acyl-CoA N-acyltransferases (Nat)"/>
    <property type="match status" value="1"/>
</dbReference>
<name>A0ABM6P1B6_BURCE</name>
<dbReference type="Proteomes" id="UP000218103">
    <property type="component" value="Chromosome 2"/>
</dbReference>
<dbReference type="InterPro" id="IPR000182">
    <property type="entry name" value="GNAT_dom"/>
</dbReference>
<feature type="compositionally biased region" description="Basic residues" evidence="1">
    <location>
        <begin position="207"/>
        <end position="216"/>
    </location>
</feature>
<evidence type="ECO:0000259" key="2">
    <source>
        <dbReference type="PROSITE" id="PS51186"/>
    </source>
</evidence>
<dbReference type="InterPro" id="IPR051531">
    <property type="entry name" value="N-acetyltransferase"/>
</dbReference>
<feature type="domain" description="N-acetyltransferase" evidence="2">
    <location>
        <begin position="12"/>
        <end position="173"/>
    </location>
</feature>
<dbReference type="PROSITE" id="PS51186">
    <property type="entry name" value="GNAT"/>
    <property type="match status" value="1"/>
</dbReference>
<keyword evidence="4" id="KW-1185">Reference proteome</keyword>
<organism evidence="3 4">
    <name type="scientific">Burkholderia cepacia</name>
    <name type="common">Pseudomonas cepacia</name>
    <dbReference type="NCBI Taxonomy" id="292"/>
    <lineage>
        <taxon>Bacteria</taxon>
        <taxon>Pseudomonadati</taxon>
        <taxon>Pseudomonadota</taxon>
        <taxon>Betaproteobacteria</taxon>
        <taxon>Burkholderiales</taxon>
        <taxon>Burkholderiaceae</taxon>
        <taxon>Burkholderia</taxon>
        <taxon>Burkholderia cepacia complex</taxon>
    </lineage>
</organism>
<dbReference type="Pfam" id="PF13302">
    <property type="entry name" value="Acetyltransf_3"/>
    <property type="match status" value="1"/>
</dbReference>
<evidence type="ECO:0000256" key="1">
    <source>
        <dbReference type="SAM" id="MobiDB-lite"/>
    </source>
</evidence>
<dbReference type="RefSeq" id="WP_049116784.1">
    <property type="nucleotide sequence ID" value="NZ_BCNU01000018.1"/>
</dbReference>
<dbReference type="InterPro" id="IPR016181">
    <property type="entry name" value="Acyl_CoA_acyltransferase"/>
</dbReference>
<gene>
    <name evidence="3" type="ORF">CO711_26415</name>
</gene>
<accession>A0ABM6P1B6</accession>
<dbReference type="Gene3D" id="3.40.630.30">
    <property type="match status" value="1"/>
</dbReference>
<proteinExistence type="predicted"/>